<dbReference type="PANTHER" id="PTHR47870:SF1">
    <property type="entry name" value="CYTOCHROME C-TYPE BIOGENESIS PROTEIN CCMH"/>
    <property type="match status" value="1"/>
</dbReference>
<evidence type="ECO:0000256" key="6">
    <source>
        <dbReference type="ARBA" id="ARBA00023004"/>
    </source>
</evidence>
<feature type="domain" description="CcmH/CycL/Ccl2/NrfF N-terminal" evidence="8">
    <location>
        <begin position="8"/>
        <end position="146"/>
    </location>
</feature>
<keyword evidence="7" id="KW-1133">Transmembrane helix</keyword>
<comment type="function">
    <text evidence="7">Possible subunit of a heme lyase.</text>
</comment>
<dbReference type="GO" id="GO:0046872">
    <property type="term" value="F:metal ion binding"/>
    <property type="evidence" value="ECO:0007669"/>
    <property type="project" value="UniProtKB-KW"/>
</dbReference>
<protein>
    <recommendedName>
        <fullName evidence="7">Cytochrome c-type biogenesis protein</fullName>
    </recommendedName>
</protein>
<feature type="chain" id="PRO_5015367485" description="Cytochrome c-type biogenesis protein" evidence="7">
    <location>
        <begin position="20"/>
        <end position="153"/>
    </location>
</feature>
<organism evidence="9">
    <name type="scientific">Cronobacter turicensis</name>
    <dbReference type="NCBI Taxonomy" id="413502"/>
    <lineage>
        <taxon>Bacteria</taxon>
        <taxon>Pseudomonadati</taxon>
        <taxon>Pseudomonadota</taxon>
        <taxon>Gammaproteobacteria</taxon>
        <taxon>Enterobacterales</taxon>
        <taxon>Enterobacteriaceae</taxon>
        <taxon>Cronobacter</taxon>
    </lineage>
</organism>
<dbReference type="FunFam" id="1.10.8.640:FF:000001">
    <property type="entry name" value="Cytochrome c-type biogenesis protein"/>
    <property type="match status" value="1"/>
</dbReference>
<dbReference type="EMBL" id="MSAG01000014">
    <property type="protein sequence ID" value="PUX22920.1"/>
    <property type="molecule type" value="Genomic_DNA"/>
</dbReference>
<dbReference type="OrthoDB" id="9804975at2"/>
<dbReference type="InterPro" id="IPR005616">
    <property type="entry name" value="CcmH/CycL/Ccl2/NrfF_N"/>
</dbReference>
<evidence type="ECO:0000256" key="3">
    <source>
        <dbReference type="ARBA" id="ARBA00022723"/>
    </source>
</evidence>
<dbReference type="InterPro" id="IPR051263">
    <property type="entry name" value="C-type_cytochrome_biogenesis"/>
</dbReference>
<feature type="transmembrane region" description="Helical" evidence="7">
    <location>
        <begin position="103"/>
        <end position="122"/>
    </location>
</feature>
<gene>
    <name evidence="9" type="ORF">BS411_09710</name>
</gene>
<keyword evidence="7" id="KW-0472">Membrane</keyword>
<dbReference type="GO" id="GO:0005886">
    <property type="term" value="C:plasma membrane"/>
    <property type="evidence" value="ECO:0007669"/>
    <property type="project" value="TreeGrafter"/>
</dbReference>
<dbReference type="Pfam" id="PF03918">
    <property type="entry name" value="CcmH"/>
    <property type="match status" value="1"/>
</dbReference>
<evidence type="ECO:0000256" key="5">
    <source>
        <dbReference type="ARBA" id="ARBA00022748"/>
    </source>
</evidence>
<evidence type="ECO:0000256" key="1">
    <source>
        <dbReference type="ARBA" id="ARBA00010342"/>
    </source>
</evidence>
<evidence type="ECO:0000256" key="2">
    <source>
        <dbReference type="ARBA" id="ARBA00022617"/>
    </source>
</evidence>
<dbReference type="PANTHER" id="PTHR47870">
    <property type="entry name" value="CYTOCHROME C-TYPE BIOGENESIS PROTEIN CCMH"/>
    <property type="match status" value="1"/>
</dbReference>
<dbReference type="RefSeq" id="WP_075198318.1">
    <property type="nucleotide sequence ID" value="NZ_CP187984.1"/>
</dbReference>
<evidence type="ECO:0000256" key="4">
    <source>
        <dbReference type="ARBA" id="ARBA00022729"/>
    </source>
</evidence>
<sequence>MKRLLSLLVGLLLTCHVFAAIEAYPFHNEAQEQQFRELTGALRCPKCQNNSIADSGSMIAADMRQKVYELMQQGQSREQIVSYMVARYGNFVTYDPPVTPGTILLWLLPALFAAGGVAVLVARTRRARREPLPLDEDEQERLRALLNEEGKRP</sequence>
<evidence type="ECO:0000313" key="9">
    <source>
        <dbReference type="EMBL" id="PUX22920.1"/>
    </source>
</evidence>
<keyword evidence="3 7" id="KW-0479">Metal-binding</keyword>
<keyword evidence="4 7" id="KW-0732">Signal</keyword>
<evidence type="ECO:0000256" key="7">
    <source>
        <dbReference type="RuleBase" id="RU364112"/>
    </source>
</evidence>
<dbReference type="GO" id="GO:0017004">
    <property type="term" value="P:cytochrome complex assembly"/>
    <property type="evidence" value="ECO:0007669"/>
    <property type="project" value="UniProtKB-KW"/>
</dbReference>
<reference evidence="9" key="1">
    <citation type="submission" date="2016-12" db="EMBL/GenBank/DDBJ databases">
        <title>Analysis of the Molecular Diversity Among Cronobacter Species Isolated from Filth Flies Using a Pan Genomic DNA Microarray.</title>
        <authorList>
            <person name="Pava-Ripoll M."/>
            <person name="Tall B."/>
            <person name="Farber J."/>
            <person name="Fanning S."/>
            <person name="Lehner A."/>
            <person name="Stephan R."/>
            <person name="Pagotto F."/>
            <person name="Iverson C."/>
            <person name="Ziobro G."/>
            <person name="Miller A."/>
            <person name="Pearson R."/>
            <person name="Yan Q."/>
            <person name="Kim M."/>
            <person name="Jeong S."/>
            <person name="Park J."/>
            <person name="Jun S."/>
            <person name="Choi H."/>
            <person name="Chung T."/>
            <person name="Yoo Y."/>
            <person name="Park E."/>
            <person name="Hwang S."/>
            <person name="Lee B."/>
            <person name="Sathyamoorthy V."/>
            <person name="Carter L."/>
            <person name="Mammel M."/>
            <person name="Jackson S."/>
            <person name="Kothary M."/>
            <person name="Patel I."/>
            <person name="Grim C."/>
            <person name="Gopinath G."/>
            <person name="Gangiredla J."/>
            <person name="Chase H."/>
        </authorList>
    </citation>
    <scope>NUCLEOTIDE SEQUENCE [LARGE SCALE GENOMIC DNA]</scope>
    <source>
        <strain evidence="9">MOD1-Sh41s</strain>
    </source>
</reference>
<comment type="similarity">
    <text evidence="1 7">Belongs to the CcmH/CycL/Ccl2/NrfF family.</text>
</comment>
<keyword evidence="6 7" id="KW-0408">Iron</keyword>
<dbReference type="InterPro" id="IPR038297">
    <property type="entry name" value="CcmH/CycL/NrfF/Ccl2_sf"/>
</dbReference>
<evidence type="ECO:0000259" key="8">
    <source>
        <dbReference type="Pfam" id="PF03918"/>
    </source>
</evidence>
<dbReference type="AlphaFoldDB" id="A0A2T7B647"/>
<proteinExistence type="inferred from homology"/>
<name>A0A2T7B647_9ENTR</name>
<keyword evidence="2 7" id="KW-0349">Heme</keyword>
<keyword evidence="5" id="KW-0201">Cytochrome c-type biogenesis</keyword>
<keyword evidence="7" id="KW-0812">Transmembrane</keyword>
<dbReference type="CDD" id="cd16378">
    <property type="entry name" value="CcmH_N"/>
    <property type="match status" value="1"/>
</dbReference>
<comment type="caution">
    <text evidence="9">The sequence shown here is derived from an EMBL/GenBank/DDBJ whole genome shotgun (WGS) entry which is preliminary data.</text>
</comment>
<dbReference type="Gene3D" id="1.10.8.640">
    <property type="entry name" value="Cytochrome C biogenesis protein"/>
    <property type="match status" value="1"/>
</dbReference>
<accession>A0A2T7B647</accession>
<feature type="signal peptide" evidence="7">
    <location>
        <begin position="1"/>
        <end position="19"/>
    </location>
</feature>